<sequence length="374" mass="41555">MATQSEILLGQATQLEKSRDSILKQTNLHQSRYSILCERQRKIEADIKSSLQNFSTVVDVLSLQEAPTIQRSTSVRMRSDVVSVFQSRGCAISVVKTLVGALESAESLTSDAQQFSECITAVLSAMTRLKDRNDITRDNMTLESSSTLSEQQAVAQQLANVEARAQARIQPILNRASDRKVRMAKHYIFIEAVEELPIKGLVARALTAFSRRRIRRHIAKSETYSQAGAHQRYLMEAQAEPLRQNSKRLAKAAEDLQRGSQICDDISRDLGQMDSSARDLVDQYNGISGKAMATITALKCLESGVYALDWHAQRLQTLEILLTLRTGLRELRSMRALEGSLVQISHRLTTEIGGAKSSYMSLAAPGICNDSLFH</sequence>
<keyword evidence="2" id="KW-1185">Reference proteome</keyword>
<protein>
    <submittedName>
        <fullName evidence="1">Uncharacterized protein</fullName>
    </submittedName>
</protein>
<proteinExistence type="predicted"/>
<dbReference type="Proteomes" id="UP001281614">
    <property type="component" value="Unassembled WGS sequence"/>
</dbReference>
<name>A0AAE0CZG4_COLKA</name>
<comment type="caution">
    <text evidence="1">The sequence shown here is derived from an EMBL/GenBank/DDBJ whole genome shotgun (WGS) entry which is preliminary data.</text>
</comment>
<evidence type="ECO:0000313" key="2">
    <source>
        <dbReference type="Proteomes" id="UP001281614"/>
    </source>
</evidence>
<dbReference type="EMBL" id="VYYT01000566">
    <property type="protein sequence ID" value="KAK2731670.1"/>
    <property type="molecule type" value="Genomic_DNA"/>
</dbReference>
<reference evidence="1" key="1">
    <citation type="submission" date="2023-02" db="EMBL/GenBank/DDBJ databases">
        <title>Colletotrichum kahawae CIFC_Que2 genome sequencing and assembly.</title>
        <authorList>
            <person name="Baroncelli R."/>
        </authorList>
    </citation>
    <scope>NUCLEOTIDE SEQUENCE</scope>
    <source>
        <strain evidence="1">CIFC_Que2</strain>
    </source>
</reference>
<gene>
    <name evidence="1" type="ORF">CKAH01_08826</name>
</gene>
<organism evidence="1 2">
    <name type="scientific">Colletotrichum kahawae</name>
    <name type="common">Coffee berry disease fungus</name>
    <dbReference type="NCBI Taxonomy" id="34407"/>
    <lineage>
        <taxon>Eukaryota</taxon>
        <taxon>Fungi</taxon>
        <taxon>Dikarya</taxon>
        <taxon>Ascomycota</taxon>
        <taxon>Pezizomycotina</taxon>
        <taxon>Sordariomycetes</taxon>
        <taxon>Hypocreomycetidae</taxon>
        <taxon>Glomerellales</taxon>
        <taxon>Glomerellaceae</taxon>
        <taxon>Colletotrichum</taxon>
        <taxon>Colletotrichum gloeosporioides species complex</taxon>
    </lineage>
</organism>
<accession>A0AAE0CZG4</accession>
<evidence type="ECO:0000313" key="1">
    <source>
        <dbReference type="EMBL" id="KAK2731670.1"/>
    </source>
</evidence>
<dbReference type="AlphaFoldDB" id="A0AAE0CZG4"/>